<keyword evidence="2" id="KW-1185">Reference proteome</keyword>
<dbReference type="EMBL" id="JAHLQT010006356">
    <property type="protein sequence ID" value="KAG7175059.1"/>
    <property type="molecule type" value="Genomic_DNA"/>
</dbReference>
<dbReference type="Proteomes" id="UP000747542">
    <property type="component" value="Unassembled WGS sequence"/>
</dbReference>
<protein>
    <submittedName>
        <fullName evidence="1">Uncharacterized protein</fullName>
    </submittedName>
</protein>
<gene>
    <name evidence="1" type="ORF">Hamer_G015279</name>
</gene>
<evidence type="ECO:0000313" key="2">
    <source>
        <dbReference type="Proteomes" id="UP000747542"/>
    </source>
</evidence>
<organism evidence="1 2">
    <name type="scientific">Homarus americanus</name>
    <name type="common">American lobster</name>
    <dbReference type="NCBI Taxonomy" id="6706"/>
    <lineage>
        <taxon>Eukaryota</taxon>
        <taxon>Metazoa</taxon>
        <taxon>Ecdysozoa</taxon>
        <taxon>Arthropoda</taxon>
        <taxon>Crustacea</taxon>
        <taxon>Multicrustacea</taxon>
        <taxon>Malacostraca</taxon>
        <taxon>Eumalacostraca</taxon>
        <taxon>Eucarida</taxon>
        <taxon>Decapoda</taxon>
        <taxon>Pleocyemata</taxon>
        <taxon>Astacidea</taxon>
        <taxon>Nephropoidea</taxon>
        <taxon>Nephropidae</taxon>
        <taxon>Homarus</taxon>
    </lineage>
</organism>
<name>A0A8J5N930_HOMAM</name>
<evidence type="ECO:0000313" key="1">
    <source>
        <dbReference type="EMBL" id="KAG7175059.1"/>
    </source>
</evidence>
<dbReference type="AlphaFoldDB" id="A0A8J5N930"/>
<dbReference type="OrthoDB" id="6367655at2759"/>
<reference evidence="1" key="1">
    <citation type="journal article" date="2021" name="Sci. Adv.">
        <title>The American lobster genome reveals insights on longevity, neural, and immune adaptations.</title>
        <authorList>
            <person name="Polinski J.M."/>
            <person name="Zimin A.V."/>
            <person name="Clark K.F."/>
            <person name="Kohn A.B."/>
            <person name="Sadowski N."/>
            <person name="Timp W."/>
            <person name="Ptitsyn A."/>
            <person name="Khanna P."/>
            <person name="Romanova D.Y."/>
            <person name="Williams P."/>
            <person name="Greenwood S.J."/>
            <person name="Moroz L.L."/>
            <person name="Walt D.R."/>
            <person name="Bodnar A.G."/>
        </authorList>
    </citation>
    <scope>NUCLEOTIDE SEQUENCE</scope>
    <source>
        <strain evidence="1">GMGI-L3</strain>
    </source>
</reference>
<accession>A0A8J5N930</accession>
<proteinExistence type="predicted"/>
<comment type="caution">
    <text evidence="1">The sequence shown here is derived from an EMBL/GenBank/DDBJ whole genome shotgun (WGS) entry which is preliminary data.</text>
</comment>
<sequence length="445" mass="49636">MTIMKQAFVKKKDQWCWVVVMTATLLTLLRLYHPATHAHSPNPLHYSQEAAEVTSWRLNSSRFRVQLPDTCECRSMFTVGACGLEGVAEMRAGDAAWVRAVKGLGIARTQLDETMMPHLATLARYMPQVFTANVTSATAASSHVKIEADPHLTRAATSLPFLPCEVHLYTPAEVLTCTRRYLAHTGAPLRIAFVGDSRVRNTMQQMIRGTLHHLQYRLEGDTHAMNDTLGFLDSKAKVNIPVVGDGLHLRLHWSTFLHRQRQPDDVSRQGARDLLEAWASGTPGPQDGPVPDIIYVTSGLWDTSMSSGDEAVSDFMYTLQVMTPILNKLARRSRVLWHVHGPIKAWLAIREVPNGALDMINRAAWAKLGHGGVWLWDSHTVMMLRQHTECRALHQAGLAPLTPTSWGCRDFQHAGKDVEDGATNMLWNLACNALLHLPQHHCCAH</sequence>